<dbReference type="InterPro" id="IPR036513">
    <property type="entry name" value="STAS_dom_sf"/>
</dbReference>
<sequence length="350" mass="37648">MAPSAGIRIFPQVSSRRPAGQAPRASGFRQPCHTRRPSPHRQRPVGSRPGRRYSEGRADRKAIRVTAPTVVDQVNLGDHVCWTHDDESEALDAVGRFAATGLRLGHKVICFTNASTPQAVRTHLEAAGVPTEMAVAAGQLRIQPAVEHYLTGRRLVPQPLLAALVEEVTRAQREGYSGLRLAGDMAWVVGSGTTLDDLCRYEAHANRLFVDGQVAGMCLYDRRLFPAEQLRAVAAAHPATAGPQADRNWTPLLRAYRTTDPPGLRLVGQVDRSNREAFAALLSGLTREAPADRPVVVDVSELSFADVGAAAALARADRDASGGVRLVGCRPALRRLLGLLRDGGPVERAG</sequence>
<dbReference type="AlphaFoldDB" id="A0A317KCH8"/>
<dbReference type="InterPro" id="IPR002645">
    <property type="entry name" value="STAS_dom"/>
</dbReference>
<dbReference type="PROSITE" id="PS50801">
    <property type="entry name" value="STAS"/>
    <property type="match status" value="1"/>
</dbReference>
<evidence type="ECO:0000259" key="2">
    <source>
        <dbReference type="PROSITE" id="PS50801"/>
    </source>
</evidence>
<comment type="caution">
    <text evidence="3">The sequence shown here is derived from an EMBL/GenBank/DDBJ whole genome shotgun (WGS) entry which is preliminary data.</text>
</comment>
<dbReference type="InterPro" id="IPR058548">
    <property type="entry name" value="MlaB-like_STAS"/>
</dbReference>
<protein>
    <recommendedName>
        <fullName evidence="2">STAS domain-containing protein</fullName>
    </recommendedName>
</protein>
<keyword evidence="4" id="KW-1185">Reference proteome</keyword>
<dbReference type="Pfam" id="PF13466">
    <property type="entry name" value="STAS_2"/>
    <property type="match status" value="1"/>
</dbReference>
<name>A0A317KCH8_9ACTN</name>
<proteinExistence type="predicted"/>
<dbReference type="EMBL" id="QGSV01000097">
    <property type="protein sequence ID" value="PWU51013.1"/>
    <property type="molecule type" value="Genomic_DNA"/>
</dbReference>
<dbReference type="OrthoDB" id="116243at2"/>
<accession>A0A317KCH8</accession>
<dbReference type="Proteomes" id="UP000245683">
    <property type="component" value="Unassembled WGS sequence"/>
</dbReference>
<feature type="region of interest" description="Disordered" evidence="1">
    <location>
        <begin position="1"/>
        <end position="60"/>
    </location>
</feature>
<evidence type="ECO:0000313" key="3">
    <source>
        <dbReference type="EMBL" id="PWU51013.1"/>
    </source>
</evidence>
<evidence type="ECO:0000313" key="4">
    <source>
        <dbReference type="Proteomes" id="UP000245683"/>
    </source>
</evidence>
<evidence type="ECO:0000256" key="1">
    <source>
        <dbReference type="SAM" id="MobiDB-lite"/>
    </source>
</evidence>
<dbReference type="Pfam" id="PF14417">
    <property type="entry name" value="MEDS"/>
    <property type="match status" value="1"/>
</dbReference>
<dbReference type="SUPFAM" id="SSF52091">
    <property type="entry name" value="SpoIIaa-like"/>
    <property type="match status" value="1"/>
</dbReference>
<dbReference type="InterPro" id="IPR025847">
    <property type="entry name" value="MEDS_domain"/>
</dbReference>
<dbReference type="Gene3D" id="3.30.750.24">
    <property type="entry name" value="STAS domain"/>
    <property type="match status" value="1"/>
</dbReference>
<feature type="compositionally biased region" description="Basic residues" evidence="1">
    <location>
        <begin position="32"/>
        <end position="43"/>
    </location>
</feature>
<gene>
    <name evidence="3" type="ORF">DLJ46_05845</name>
</gene>
<reference evidence="4" key="1">
    <citation type="submission" date="2018-05" db="EMBL/GenBank/DDBJ databases">
        <title>Micromonospora globispora sp. nov. and Micromonospora rugosa sp. nov., isolated from marine sediment.</title>
        <authorList>
            <person name="Carro L."/>
            <person name="Aysel V."/>
            <person name="Cetin D."/>
            <person name="Igual J.M."/>
            <person name="Klenk H.-P."/>
            <person name="Trujillo M.E."/>
            <person name="Sahin N."/>
        </authorList>
    </citation>
    <scope>NUCLEOTIDE SEQUENCE [LARGE SCALE GENOMIC DNA]</scope>
    <source>
        <strain evidence="4">S2904</strain>
    </source>
</reference>
<organism evidence="3 4">
    <name type="scientific">Micromonospora globispora</name>
    <dbReference type="NCBI Taxonomy" id="1450148"/>
    <lineage>
        <taxon>Bacteria</taxon>
        <taxon>Bacillati</taxon>
        <taxon>Actinomycetota</taxon>
        <taxon>Actinomycetes</taxon>
        <taxon>Micromonosporales</taxon>
        <taxon>Micromonosporaceae</taxon>
        <taxon>Micromonospora</taxon>
    </lineage>
</organism>
<feature type="domain" description="STAS" evidence="2">
    <location>
        <begin position="264"/>
        <end position="337"/>
    </location>
</feature>